<keyword evidence="4" id="KW-1185">Reference proteome</keyword>
<dbReference type="OrthoDB" id="6350731at2"/>
<dbReference type="Pfam" id="PF13400">
    <property type="entry name" value="Tad"/>
    <property type="match status" value="1"/>
</dbReference>
<evidence type="ECO:0000313" key="4">
    <source>
        <dbReference type="Proteomes" id="UP000265560"/>
    </source>
</evidence>
<dbReference type="Proteomes" id="UP000265560">
    <property type="component" value="Chromosome"/>
</dbReference>
<proteinExistence type="predicted"/>
<gene>
    <name evidence="3" type="ORF">D3880_09570</name>
</gene>
<evidence type="ECO:0000313" key="3">
    <source>
        <dbReference type="EMBL" id="AYC32618.1"/>
    </source>
</evidence>
<protein>
    <submittedName>
        <fullName evidence="3">Pilus assembly protein</fullName>
    </submittedName>
</protein>
<evidence type="ECO:0000259" key="2">
    <source>
        <dbReference type="Pfam" id="PF13400"/>
    </source>
</evidence>
<dbReference type="KEGG" id="pcav:D3880_09570"/>
<accession>A0A385Z4I0</accession>
<evidence type="ECO:0000256" key="1">
    <source>
        <dbReference type="SAM" id="MobiDB-lite"/>
    </source>
</evidence>
<reference evidence="4" key="1">
    <citation type="submission" date="2018-09" db="EMBL/GenBank/DDBJ databases">
        <authorList>
            <person name="Zhu H."/>
        </authorList>
    </citation>
    <scope>NUCLEOTIDE SEQUENCE [LARGE SCALE GENOMIC DNA]</scope>
    <source>
        <strain evidence="4">K2W31S-8</strain>
    </source>
</reference>
<dbReference type="RefSeq" id="WP_119893239.1">
    <property type="nucleotide sequence ID" value="NZ_CP032419.1"/>
</dbReference>
<feature type="domain" description="Putative Flp pilus-assembly TadG-like N-terminal" evidence="2">
    <location>
        <begin position="18"/>
        <end position="64"/>
    </location>
</feature>
<feature type="compositionally biased region" description="Basic and acidic residues" evidence="1">
    <location>
        <begin position="304"/>
        <end position="316"/>
    </location>
</feature>
<organism evidence="3 4">
    <name type="scientific">Pseudomonas cavernae</name>
    <dbReference type="NCBI Taxonomy" id="2320867"/>
    <lineage>
        <taxon>Bacteria</taxon>
        <taxon>Pseudomonadati</taxon>
        <taxon>Pseudomonadota</taxon>
        <taxon>Gammaproteobacteria</taxon>
        <taxon>Pseudomonadales</taxon>
        <taxon>Pseudomonadaceae</taxon>
        <taxon>Pseudomonas</taxon>
    </lineage>
</organism>
<dbReference type="EMBL" id="CP032419">
    <property type="protein sequence ID" value="AYC32618.1"/>
    <property type="molecule type" value="Genomic_DNA"/>
</dbReference>
<dbReference type="AlphaFoldDB" id="A0A385Z4I0"/>
<name>A0A385Z4I0_9PSED</name>
<sequence>MSSRIHRPFTAPPRRQRGAVIVLIVIALLAMLAMAALALDGGHMLVNKTRLQNAVDAAALSGAKRLLQVSGAAGAATVVQTAARDTLLLNASAQNGNGELATAITRAGGIGSFAVVELASSVYGPFSFPGPADASYVRVSVPNYRLSEFFWGILQAIAGPDPSKAVAAIATAGPSPTSPCDVVPLMVCGNPAQYDPDNGMFWGYRFGDLQLLKTAANDSSPIGPGNFQLLDLGGNGGNGVREGLAGGIKQCNSVGEQVQTKPGNTVGPSVQGLNTRFGDYQGGNLSRQDYPPDLVITANSPELKYDDSESPPRIEHQNLPVTSSNGHLSTATRALFDYHDWEPASSACAAGTGSGCQSGGVFERRMLKIVVGQCSGTDGGTSSVPVLGFGCFFVLQPAEHQGNEAQIFGQFVKECEGDNVAGPTPIDDAGPQIIQLYKTYIDNNRTPSGDS</sequence>
<feature type="region of interest" description="Disordered" evidence="1">
    <location>
        <begin position="304"/>
        <end position="326"/>
    </location>
</feature>
<dbReference type="InterPro" id="IPR028087">
    <property type="entry name" value="Tad_N"/>
</dbReference>